<keyword evidence="5" id="KW-1185">Reference proteome</keyword>
<evidence type="ECO:0000256" key="2">
    <source>
        <dbReference type="SAM" id="SignalP"/>
    </source>
</evidence>
<dbReference type="InterPro" id="IPR012347">
    <property type="entry name" value="Ferritin-like"/>
</dbReference>
<gene>
    <name evidence="4" type="ORF">SAMN04487971_101302</name>
</gene>
<dbReference type="PANTHER" id="PTHR38593:SF1">
    <property type="entry name" value="BLR2558 PROTEIN"/>
    <property type="match status" value="1"/>
</dbReference>
<feature type="domain" description="DUF4142" evidence="3">
    <location>
        <begin position="75"/>
        <end position="209"/>
    </location>
</feature>
<dbReference type="EMBL" id="FNGE01000001">
    <property type="protein sequence ID" value="SDK53895.1"/>
    <property type="molecule type" value="Genomic_DNA"/>
</dbReference>
<reference evidence="5" key="1">
    <citation type="submission" date="2016-10" db="EMBL/GenBank/DDBJ databases">
        <authorList>
            <person name="Varghese N."/>
            <person name="Submissions S."/>
        </authorList>
    </citation>
    <scope>NUCLEOTIDE SEQUENCE [LARGE SCALE GENOMIC DNA]</scope>
    <source>
        <strain evidence="5">CGMCC 1.7655</strain>
    </source>
</reference>
<dbReference type="Pfam" id="PF13628">
    <property type="entry name" value="DUF4142"/>
    <property type="match status" value="1"/>
</dbReference>
<protein>
    <submittedName>
        <fullName evidence="4">Putative membrane protein</fullName>
    </submittedName>
</protein>
<feature type="region of interest" description="Disordered" evidence="1">
    <location>
        <begin position="24"/>
        <end position="74"/>
    </location>
</feature>
<proteinExistence type="predicted"/>
<dbReference type="Gene3D" id="1.20.1260.10">
    <property type="match status" value="1"/>
</dbReference>
<evidence type="ECO:0000259" key="3">
    <source>
        <dbReference type="Pfam" id="PF13628"/>
    </source>
</evidence>
<evidence type="ECO:0000313" key="4">
    <source>
        <dbReference type="EMBL" id="SDK53895.1"/>
    </source>
</evidence>
<feature type="chain" id="PRO_5011603554" evidence="2">
    <location>
        <begin position="21"/>
        <end position="213"/>
    </location>
</feature>
<evidence type="ECO:0000313" key="5">
    <source>
        <dbReference type="Proteomes" id="UP000199555"/>
    </source>
</evidence>
<dbReference type="AlphaFoldDB" id="A0A1G9CR27"/>
<name>A0A1G9CR27_9RHOB</name>
<dbReference type="PANTHER" id="PTHR38593">
    <property type="entry name" value="BLR2558 PROTEIN"/>
    <property type="match status" value="1"/>
</dbReference>
<feature type="signal peptide" evidence="2">
    <location>
        <begin position="1"/>
        <end position="20"/>
    </location>
</feature>
<dbReference type="STRING" id="525640.SAMN04487971_101302"/>
<accession>A0A1G9CR27</accession>
<sequence length="213" mass="22005">MKLAVLAAFLGMAAPAALLAQTATPPTDPTVTGTMPSGEATGGAASQNPVVMPHSEAAPEPATAPAAASATPAATPQDFVNQAASSGMFEVQSSELALERAGSDEVKDFARMMIRDHGELNEQLKAVAAAKGLTVPAEIAGPPAQHMEAVMGAEGDSFDQAYLGHQAQAHAEAIALFEPWAEQTDDTDMAALAQKAVQHIRTHQETLEKIRAD</sequence>
<feature type="compositionally biased region" description="Low complexity" evidence="1">
    <location>
        <begin position="55"/>
        <end position="74"/>
    </location>
</feature>
<feature type="compositionally biased region" description="Low complexity" evidence="1">
    <location>
        <begin position="24"/>
        <end position="36"/>
    </location>
</feature>
<dbReference type="OrthoDB" id="7376531at2"/>
<dbReference type="Proteomes" id="UP000199555">
    <property type="component" value="Unassembled WGS sequence"/>
</dbReference>
<dbReference type="InterPro" id="IPR025419">
    <property type="entry name" value="DUF4142"/>
</dbReference>
<keyword evidence="2" id="KW-0732">Signal</keyword>
<dbReference type="RefSeq" id="WP_090751928.1">
    <property type="nucleotide sequence ID" value="NZ_FNGE01000001.1"/>
</dbReference>
<organism evidence="4 5">
    <name type="scientific">Paracoccus chinensis</name>
    <dbReference type="NCBI Taxonomy" id="525640"/>
    <lineage>
        <taxon>Bacteria</taxon>
        <taxon>Pseudomonadati</taxon>
        <taxon>Pseudomonadota</taxon>
        <taxon>Alphaproteobacteria</taxon>
        <taxon>Rhodobacterales</taxon>
        <taxon>Paracoccaceae</taxon>
        <taxon>Paracoccus</taxon>
    </lineage>
</organism>
<evidence type="ECO:0000256" key="1">
    <source>
        <dbReference type="SAM" id="MobiDB-lite"/>
    </source>
</evidence>